<dbReference type="AlphaFoldDB" id="A0A1F5NW43"/>
<dbReference type="Gene3D" id="1.20.120.910">
    <property type="entry name" value="DksA, coiled-coil domain"/>
    <property type="match status" value="1"/>
</dbReference>
<comment type="caution">
    <text evidence="1">Lacks conserved residue(s) required for the propagation of feature annotation.</text>
</comment>
<dbReference type="STRING" id="1817825.A2720_00170"/>
<dbReference type="EMBL" id="MFEL01000004">
    <property type="protein sequence ID" value="OGE81794.1"/>
    <property type="molecule type" value="Genomic_DNA"/>
</dbReference>
<protein>
    <submittedName>
        <fullName evidence="3">Uncharacterized protein</fullName>
    </submittedName>
</protein>
<dbReference type="Proteomes" id="UP000178892">
    <property type="component" value="Unassembled WGS sequence"/>
</dbReference>
<proteinExistence type="predicted"/>
<feature type="compositionally biased region" description="Basic and acidic residues" evidence="2">
    <location>
        <begin position="40"/>
        <end position="52"/>
    </location>
</feature>
<evidence type="ECO:0000313" key="4">
    <source>
        <dbReference type="Proteomes" id="UP000178892"/>
    </source>
</evidence>
<evidence type="ECO:0000256" key="1">
    <source>
        <dbReference type="PROSITE-ProRule" id="PRU00510"/>
    </source>
</evidence>
<dbReference type="InterPro" id="IPR037187">
    <property type="entry name" value="DnaK_N"/>
</dbReference>
<accession>A0A1F5NW43</accession>
<dbReference type="PANTHER" id="PTHR33823:SF4">
    <property type="entry name" value="GENERAL STRESS PROTEIN 16O"/>
    <property type="match status" value="1"/>
</dbReference>
<feature type="region of interest" description="Disordered" evidence="2">
    <location>
        <begin position="31"/>
        <end position="52"/>
    </location>
</feature>
<dbReference type="PANTHER" id="PTHR33823">
    <property type="entry name" value="RNA POLYMERASE-BINDING TRANSCRIPTION FACTOR DKSA-RELATED"/>
    <property type="match status" value="1"/>
</dbReference>
<reference evidence="3 4" key="1">
    <citation type="journal article" date="2016" name="Nat. Commun.">
        <title>Thousands of microbial genomes shed light on interconnected biogeochemical processes in an aquifer system.</title>
        <authorList>
            <person name="Anantharaman K."/>
            <person name="Brown C.T."/>
            <person name="Hug L.A."/>
            <person name="Sharon I."/>
            <person name="Castelle C.J."/>
            <person name="Probst A.J."/>
            <person name="Thomas B.C."/>
            <person name="Singh A."/>
            <person name="Wilkins M.J."/>
            <person name="Karaoz U."/>
            <person name="Brodie E.L."/>
            <person name="Williams K.H."/>
            <person name="Hubbard S.S."/>
            <person name="Banfield J.F."/>
        </authorList>
    </citation>
    <scope>NUCLEOTIDE SEQUENCE [LARGE SCALE GENOMIC DNA]</scope>
</reference>
<dbReference type="PROSITE" id="PS51128">
    <property type="entry name" value="ZF_DKSA_2"/>
    <property type="match status" value="1"/>
</dbReference>
<evidence type="ECO:0000313" key="3">
    <source>
        <dbReference type="EMBL" id="OGE81794.1"/>
    </source>
</evidence>
<evidence type="ECO:0000256" key="2">
    <source>
        <dbReference type="SAM" id="MobiDB-lite"/>
    </source>
</evidence>
<name>A0A1F5NW43_9BACT</name>
<sequence length="117" mass="13249">MDKQLIEQNREKLLAEKKRLRAILGFDSDNEGTGAYPGEYKPRFPEFGSKEDENASEMTFYETNLAVTQDMEKKLVKVDSALKRIEDGTYGKCVKGDDIEEGRLLAIPEADTCIEHS</sequence>
<gene>
    <name evidence="3" type="ORF">A2720_00170</name>
</gene>
<dbReference type="SUPFAM" id="SSF109635">
    <property type="entry name" value="DnaK suppressor protein DksA, alpha-hairpin domain"/>
    <property type="match status" value="1"/>
</dbReference>
<organism evidence="3 4">
    <name type="scientific">Candidatus Doudnabacteria bacterium RIFCSPHIGHO2_01_FULL_46_24</name>
    <dbReference type="NCBI Taxonomy" id="1817825"/>
    <lineage>
        <taxon>Bacteria</taxon>
        <taxon>Candidatus Doudnaibacteriota</taxon>
    </lineage>
</organism>
<comment type="caution">
    <text evidence="3">The sequence shown here is derived from an EMBL/GenBank/DDBJ whole genome shotgun (WGS) entry which is preliminary data.</text>
</comment>